<proteinExistence type="predicted"/>
<evidence type="ECO:0000313" key="3">
    <source>
        <dbReference type="Proteomes" id="UP000271098"/>
    </source>
</evidence>
<reference evidence="2 3" key="2">
    <citation type="submission" date="2018-11" db="EMBL/GenBank/DDBJ databases">
        <authorList>
            <consortium name="Pathogen Informatics"/>
        </authorList>
    </citation>
    <scope>NUCLEOTIDE SEQUENCE [LARGE SCALE GENOMIC DNA]</scope>
</reference>
<dbReference type="AlphaFoldDB" id="A0A183EEY5"/>
<name>A0A183EEY5_9BILA</name>
<evidence type="ECO:0000313" key="4">
    <source>
        <dbReference type="WBParaSite" id="GPUH_0001955101-mRNA-1"/>
    </source>
</evidence>
<evidence type="ECO:0000313" key="2">
    <source>
        <dbReference type="EMBL" id="VDN34021.1"/>
    </source>
</evidence>
<dbReference type="WBParaSite" id="GPUH_0001955101-mRNA-1">
    <property type="protein sequence ID" value="GPUH_0001955101-mRNA-1"/>
    <property type="gene ID" value="GPUH_0001955101"/>
</dbReference>
<feature type="compositionally biased region" description="Basic residues" evidence="1">
    <location>
        <begin position="119"/>
        <end position="128"/>
    </location>
</feature>
<dbReference type="Proteomes" id="UP000271098">
    <property type="component" value="Unassembled WGS sequence"/>
</dbReference>
<feature type="region of interest" description="Disordered" evidence="1">
    <location>
        <begin position="119"/>
        <end position="155"/>
    </location>
</feature>
<dbReference type="EMBL" id="UYRT01088678">
    <property type="protein sequence ID" value="VDN34021.1"/>
    <property type="molecule type" value="Genomic_DNA"/>
</dbReference>
<evidence type="ECO:0000256" key="1">
    <source>
        <dbReference type="SAM" id="MobiDB-lite"/>
    </source>
</evidence>
<gene>
    <name evidence="2" type="ORF">GPUH_LOCUS19527</name>
</gene>
<sequence length="252" mass="28741">MAVIRTESLIGRIVNVEFLLALCYDFTLVLNLVLELLVEVKEAAKIPDILFQYLRGMVLRMTLSEHMRHLEIVGFPNAFAVVRSEWQESSADAVEMLIKTCRFEQHEIECFEAPIKEKRKRSRHRNSARHSTDEGEDDPSSSSGVLEPPVKKKRPEEIKAEQLNAVHEPPKIIFKGDPVEELIGIIKTGNWPLAEAGLEKLTSPSYLKNHMPSDFEKFFVEMITVALSEGAHINTPLKIALSQVFFLRQCFR</sequence>
<dbReference type="OrthoDB" id="31183at2759"/>
<protein>
    <submittedName>
        <fullName evidence="4">FRIGIDA-like protein</fullName>
    </submittedName>
</protein>
<keyword evidence="3" id="KW-1185">Reference proteome</keyword>
<organism evidence="4">
    <name type="scientific">Gongylonema pulchrum</name>
    <dbReference type="NCBI Taxonomy" id="637853"/>
    <lineage>
        <taxon>Eukaryota</taxon>
        <taxon>Metazoa</taxon>
        <taxon>Ecdysozoa</taxon>
        <taxon>Nematoda</taxon>
        <taxon>Chromadorea</taxon>
        <taxon>Rhabditida</taxon>
        <taxon>Spirurina</taxon>
        <taxon>Spiruromorpha</taxon>
        <taxon>Spiruroidea</taxon>
        <taxon>Gongylonematidae</taxon>
        <taxon>Gongylonema</taxon>
    </lineage>
</organism>
<accession>A0A183EEY5</accession>
<reference evidence="4" key="1">
    <citation type="submission" date="2016-06" db="UniProtKB">
        <authorList>
            <consortium name="WormBaseParasite"/>
        </authorList>
    </citation>
    <scope>IDENTIFICATION</scope>
</reference>